<dbReference type="PANTHER" id="PTHR28259:SF1">
    <property type="entry name" value="FLUORIDE EXPORT PROTEIN 1-RELATED"/>
    <property type="match status" value="1"/>
</dbReference>
<keyword evidence="4 11" id="KW-0812">Transmembrane</keyword>
<keyword evidence="7 11" id="KW-0472">Membrane</keyword>
<sequence length="123" mass="12733">MNVLLVAVGGAIGAAARYLIGGWIQGWMGSSFPWGTLVINVSGSLIIGLVLGLVDRGALSSQARLLLAVGVLGGYTTFSTFSYEGLQMIQSGNYGSLLFYEVTHLGLGLLAANLGLIMARAIV</sequence>
<evidence type="ECO:0000256" key="5">
    <source>
        <dbReference type="ARBA" id="ARBA00022989"/>
    </source>
</evidence>
<feature type="transmembrane region" description="Helical" evidence="11">
    <location>
        <begin position="103"/>
        <end position="122"/>
    </location>
</feature>
<evidence type="ECO:0000256" key="9">
    <source>
        <dbReference type="ARBA" id="ARBA00035120"/>
    </source>
</evidence>
<dbReference type="NCBIfam" id="TIGR00494">
    <property type="entry name" value="crcB"/>
    <property type="match status" value="1"/>
</dbReference>
<evidence type="ECO:0000256" key="3">
    <source>
        <dbReference type="ARBA" id="ARBA00022519"/>
    </source>
</evidence>
<dbReference type="AlphaFoldDB" id="I4EK79"/>
<feature type="binding site" evidence="11">
    <location>
        <position position="76"/>
    </location>
    <ligand>
        <name>Na(+)</name>
        <dbReference type="ChEBI" id="CHEBI:29101"/>
        <note>structural</note>
    </ligand>
</feature>
<gene>
    <name evidence="11 12" type="primary">crcB</name>
    <name evidence="11" type="synonym">fluC</name>
    <name evidence="12" type="ORF">NITHO_4450002</name>
</gene>
<keyword evidence="11" id="KW-0813">Transport</keyword>
<keyword evidence="11" id="KW-0915">Sodium</keyword>
<comment type="activity regulation">
    <text evidence="11">Na(+) is not transported, but it plays an essential structural role and its presence is essential for fluoride channel function.</text>
</comment>
<comment type="similarity">
    <text evidence="9 11">Belongs to the fluoride channel Fluc/FEX (TC 1.A.43) family.</text>
</comment>
<keyword evidence="8 11" id="KW-0407">Ion channel</keyword>
<feature type="transmembrane region" description="Helical" evidence="11">
    <location>
        <begin position="32"/>
        <end position="53"/>
    </location>
</feature>
<evidence type="ECO:0000256" key="11">
    <source>
        <dbReference type="HAMAP-Rule" id="MF_00454"/>
    </source>
</evidence>
<dbReference type="HAMAP" id="MF_00454">
    <property type="entry name" value="FluC"/>
    <property type="match status" value="1"/>
</dbReference>
<feature type="transmembrane region" description="Helical" evidence="11">
    <location>
        <begin position="65"/>
        <end position="83"/>
    </location>
</feature>
<evidence type="ECO:0000256" key="2">
    <source>
        <dbReference type="ARBA" id="ARBA00022475"/>
    </source>
</evidence>
<protein>
    <recommendedName>
        <fullName evidence="11">Fluoride-specific ion channel FluC</fullName>
    </recommendedName>
</protein>
<evidence type="ECO:0000256" key="10">
    <source>
        <dbReference type="ARBA" id="ARBA00035585"/>
    </source>
</evidence>
<feature type="binding site" evidence="11">
    <location>
        <position position="73"/>
    </location>
    <ligand>
        <name>Na(+)</name>
        <dbReference type="ChEBI" id="CHEBI:29101"/>
        <note>structural</note>
    </ligand>
</feature>
<evidence type="ECO:0000313" key="13">
    <source>
        <dbReference type="Proteomes" id="UP000004221"/>
    </source>
</evidence>
<dbReference type="GO" id="GO:0140114">
    <property type="term" value="P:cellular detoxification of fluoride"/>
    <property type="evidence" value="ECO:0007669"/>
    <property type="project" value="UniProtKB-UniRule"/>
</dbReference>
<comment type="subcellular location">
    <subcellularLocation>
        <location evidence="1 11">Cell membrane</location>
        <topology evidence="1 11">Multi-pass membrane protein</topology>
    </subcellularLocation>
</comment>
<reference evidence="12 13" key="1">
    <citation type="journal article" date="2012" name="ISME J.">
        <title>Nitrification expanded: discovery, physiology and genomics of a nitrite-oxidizing bacterium from the phylum Chloroflexi.</title>
        <authorList>
            <person name="Sorokin D.Y."/>
            <person name="Lucker S."/>
            <person name="Vejmelkova D."/>
            <person name="Kostrikina N.A."/>
            <person name="Kleerebezem R."/>
            <person name="Rijpstra W.I."/>
            <person name="Damste J.S."/>
            <person name="Le Paslier D."/>
            <person name="Muyzer G."/>
            <person name="Wagner M."/>
            <person name="van Loosdrecht M.C."/>
            <person name="Daims H."/>
        </authorList>
    </citation>
    <scope>NUCLEOTIDE SEQUENCE [LARGE SCALE GENOMIC DNA]</scope>
    <source>
        <strain evidence="13">none</strain>
    </source>
</reference>
<dbReference type="InterPro" id="IPR003691">
    <property type="entry name" value="FluC"/>
</dbReference>
<comment type="function">
    <text evidence="11">Fluoride-specific ion channel. Important for reducing fluoride concentration in the cell, thus reducing its toxicity.</text>
</comment>
<name>I4EK79_9BACT</name>
<keyword evidence="5 11" id="KW-1133">Transmembrane helix</keyword>
<accession>I4EK79</accession>
<evidence type="ECO:0000256" key="7">
    <source>
        <dbReference type="ARBA" id="ARBA00023136"/>
    </source>
</evidence>
<proteinExistence type="inferred from homology"/>
<dbReference type="PANTHER" id="PTHR28259">
    <property type="entry name" value="FLUORIDE EXPORT PROTEIN 1-RELATED"/>
    <property type="match status" value="1"/>
</dbReference>
<keyword evidence="13" id="KW-1185">Reference proteome</keyword>
<evidence type="ECO:0000256" key="8">
    <source>
        <dbReference type="ARBA" id="ARBA00023303"/>
    </source>
</evidence>
<dbReference type="GO" id="GO:0005886">
    <property type="term" value="C:plasma membrane"/>
    <property type="evidence" value="ECO:0007669"/>
    <property type="project" value="UniProtKB-SubCell"/>
</dbReference>
<dbReference type="GO" id="GO:0046872">
    <property type="term" value="F:metal ion binding"/>
    <property type="evidence" value="ECO:0007669"/>
    <property type="project" value="UniProtKB-KW"/>
</dbReference>
<evidence type="ECO:0000256" key="4">
    <source>
        <dbReference type="ARBA" id="ARBA00022692"/>
    </source>
</evidence>
<comment type="catalytic activity">
    <reaction evidence="10">
        <text>fluoride(in) = fluoride(out)</text>
        <dbReference type="Rhea" id="RHEA:76159"/>
        <dbReference type="ChEBI" id="CHEBI:17051"/>
    </reaction>
    <physiologicalReaction direction="left-to-right" evidence="10">
        <dbReference type="Rhea" id="RHEA:76160"/>
    </physiologicalReaction>
</comment>
<dbReference type="RefSeq" id="WP_008479748.1">
    <property type="nucleotide sequence ID" value="NZ_CAGS01000385.1"/>
</dbReference>
<dbReference type="EMBL" id="CAGS01000385">
    <property type="protein sequence ID" value="CCF85091.1"/>
    <property type="molecule type" value="Genomic_DNA"/>
</dbReference>
<keyword evidence="6 11" id="KW-0406">Ion transport</keyword>
<evidence type="ECO:0000313" key="12">
    <source>
        <dbReference type="EMBL" id="CCF85091.1"/>
    </source>
</evidence>
<dbReference type="Proteomes" id="UP000004221">
    <property type="component" value="Unassembled WGS sequence"/>
</dbReference>
<keyword evidence="3" id="KW-0997">Cell inner membrane</keyword>
<evidence type="ECO:0000256" key="6">
    <source>
        <dbReference type="ARBA" id="ARBA00023065"/>
    </source>
</evidence>
<keyword evidence="11" id="KW-0479">Metal-binding</keyword>
<dbReference type="GO" id="GO:0062054">
    <property type="term" value="F:fluoride channel activity"/>
    <property type="evidence" value="ECO:0007669"/>
    <property type="project" value="UniProtKB-UniRule"/>
</dbReference>
<dbReference type="Pfam" id="PF02537">
    <property type="entry name" value="CRCB"/>
    <property type="match status" value="1"/>
</dbReference>
<dbReference type="OrthoDB" id="9815830at2"/>
<organism evidence="12 13">
    <name type="scientific">Nitrolancea hollandica Lb</name>
    <dbReference type="NCBI Taxonomy" id="1129897"/>
    <lineage>
        <taxon>Bacteria</taxon>
        <taxon>Pseudomonadati</taxon>
        <taxon>Thermomicrobiota</taxon>
        <taxon>Thermomicrobia</taxon>
        <taxon>Sphaerobacterales</taxon>
        <taxon>Sphaerobacterineae</taxon>
        <taxon>Sphaerobacteraceae</taxon>
        <taxon>Nitrolancea</taxon>
    </lineage>
</organism>
<evidence type="ECO:0000256" key="1">
    <source>
        <dbReference type="ARBA" id="ARBA00004651"/>
    </source>
</evidence>
<keyword evidence="2 11" id="KW-1003">Cell membrane</keyword>
<comment type="caution">
    <text evidence="12">The sequence shown here is derived from an EMBL/GenBank/DDBJ whole genome shotgun (WGS) entry which is preliminary data.</text>
</comment>